<keyword evidence="1 3" id="KW-0963">Cytoplasm</keyword>
<dbReference type="InterPro" id="IPR020081">
    <property type="entry name" value="SsrA-bd_prot_CS"/>
</dbReference>
<evidence type="ECO:0000313" key="11">
    <source>
        <dbReference type="EMBL" id="CRI49236.1"/>
    </source>
</evidence>
<dbReference type="EMBL" id="LN847164">
    <property type="protein sequence ID" value="CRI43572.1"/>
    <property type="molecule type" value="Genomic_DNA"/>
</dbReference>
<evidence type="ECO:0000256" key="3">
    <source>
        <dbReference type="HAMAP-Rule" id="MF_00023"/>
    </source>
</evidence>
<dbReference type="InterPro" id="IPR023620">
    <property type="entry name" value="SmpB"/>
</dbReference>
<dbReference type="EMBL" id="LN847240">
    <property type="protein sequence ID" value="CRI50366.1"/>
    <property type="molecule type" value="Genomic_DNA"/>
</dbReference>
<dbReference type="PANTHER" id="PTHR30308">
    <property type="entry name" value="TMRNA-BINDING COMPONENT OF TRANS-TRANSLATION TAGGING COMPLEX"/>
    <property type="match status" value="1"/>
</dbReference>
<proteinExistence type="inferred from homology"/>
<dbReference type="GO" id="GO:0070930">
    <property type="term" value="P:trans-translation-dependent protein tagging"/>
    <property type="evidence" value="ECO:0007669"/>
    <property type="project" value="TreeGrafter"/>
</dbReference>
<evidence type="ECO:0000313" key="7">
    <source>
        <dbReference type="EMBL" id="CRI42449.1"/>
    </source>
</evidence>
<dbReference type="NCBIfam" id="NF003843">
    <property type="entry name" value="PRK05422.1"/>
    <property type="match status" value="1"/>
</dbReference>
<dbReference type="EMBL" id="LN847003">
    <property type="protein sequence ID" value="CRI40216.1"/>
    <property type="molecule type" value="Genomic_DNA"/>
</dbReference>
<comment type="subcellular location">
    <subcellularLocation>
        <location evidence="3">Cytoplasm</location>
    </subcellularLocation>
    <text evidence="3">The tmRNA-SmpB complex associates with stalled 70S ribosomes.</text>
</comment>
<comment type="function">
    <text evidence="3">Required for rescue of stalled ribosomes mediated by trans-translation. Binds to transfer-messenger RNA (tmRNA), required for stable association of tmRNA with ribosomes. tmRNA and SmpB together mimic tRNA shape, replacing the anticodon stem-loop with SmpB. tmRNA is encoded by the ssrA gene; the 2 termini fold to resemble tRNA(Ala) and it encodes a 'tag peptide', a short internal open reading frame. During trans-translation Ala-aminoacylated tmRNA acts like a tRNA, entering the A-site of stalled ribosomes, displacing the stalled mRNA. The ribosome then switches to translate the ORF on the tmRNA; the nascent peptide is terminated with the 'tag peptide' encoded by the tmRNA and targeted for degradation. The ribosome is freed to recommence translation, which seems to be the essential function of trans-translation.</text>
</comment>
<dbReference type="EMBL" id="LN847008">
    <property type="protein sequence ID" value="CRI41348.1"/>
    <property type="molecule type" value="Genomic_DNA"/>
</dbReference>
<organism evidence="5">
    <name type="scientific">Chlamydia pneumoniae</name>
    <name type="common">Chlamydophila pneumoniae</name>
    <dbReference type="NCBI Taxonomy" id="83558"/>
    <lineage>
        <taxon>Bacteria</taxon>
        <taxon>Pseudomonadati</taxon>
        <taxon>Chlamydiota</taxon>
        <taxon>Chlamydiia</taxon>
        <taxon>Chlamydiales</taxon>
        <taxon>Chlamydiaceae</taxon>
        <taxon>Chlamydia/Chlamydophila group</taxon>
        <taxon>Chlamydia</taxon>
    </lineage>
</organism>
<gene>
    <name evidence="3" type="primary">smpB</name>
    <name evidence="4" type="ORF">BN1224_CV15_B_02730</name>
    <name evidence="7" type="ORF">BN1224_DC9_BM_00100</name>
    <name evidence="6" type="ORF">BN1224_GiD_A_03490</name>
    <name evidence="8" type="ORF">BN1224_H12_DG_00040</name>
    <name evidence="9" type="ORF">BN1224_MUL2216_E_00730</name>
    <name evidence="10" type="ORF">BN1224_Panola_F_00040</name>
    <name evidence="12" type="ORF">BN1224_PB1_B_03350</name>
    <name evidence="11" type="ORF">BN1224_U1271_C_01760</name>
    <name evidence="13" type="ORF">BN1224_Wien2_E_01210</name>
    <name evidence="14" type="ORF">BN1224_YK41_BH_00040</name>
    <name evidence="5" type="ORF">CWL029c_C_01760</name>
</gene>
<dbReference type="NCBIfam" id="TIGR00086">
    <property type="entry name" value="smpB"/>
    <property type="match status" value="1"/>
</dbReference>
<dbReference type="Pfam" id="PF01668">
    <property type="entry name" value="SmpB"/>
    <property type="match status" value="1"/>
</dbReference>
<dbReference type="AlphaFoldDB" id="A0A0F7WKM0"/>
<name>A0A0F7WKM0_CHLPN</name>
<evidence type="ECO:0000313" key="5">
    <source>
        <dbReference type="EMBL" id="CRI40216.1"/>
    </source>
</evidence>
<evidence type="ECO:0000313" key="14">
    <source>
        <dbReference type="EMBL" id="CRI72985.1"/>
    </source>
</evidence>
<evidence type="ECO:0000313" key="10">
    <source>
        <dbReference type="EMBL" id="CRI46941.1"/>
    </source>
</evidence>
<sequence>MSPIMGEDLMAQKEIVSNRKALRNYEVIETLEAGIVLTGTEIKSLRDHGGNLGDAYVIVSKGEGWLLNASIAPYRFGNIYNHEERRKRKLLLHRYELRKLEGKIAQKGMTLIPLGMFLSRGYVKVRLGCCRGKKAYDKRRTIIEREKEREVAAAMKRRHH</sequence>
<dbReference type="EMBL" id="LN847244">
    <property type="protein sequence ID" value="CRI49236.1"/>
    <property type="molecule type" value="Genomic_DNA"/>
</dbReference>
<dbReference type="EMBL" id="LN849036">
    <property type="protein sequence ID" value="CRI72985.1"/>
    <property type="molecule type" value="Genomic_DNA"/>
</dbReference>
<dbReference type="HAMAP" id="MF_00023">
    <property type="entry name" value="SmpB"/>
    <property type="match status" value="1"/>
</dbReference>
<dbReference type="PROSITE" id="PS01317">
    <property type="entry name" value="SSRP"/>
    <property type="match status" value="1"/>
</dbReference>
<evidence type="ECO:0000313" key="9">
    <source>
        <dbReference type="EMBL" id="CRI45812.1"/>
    </source>
</evidence>
<dbReference type="GO" id="GO:0070929">
    <property type="term" value="P:trans-translation"/>
    <property type="evidence" value="ECO:0007669"/>
    <property type="project" value="UniProtKB-UniRule"/>
</dbReference>
<dbReference type="SUPFAM" id="SSF74982">
    <property type="entry name" value="Small protein B (SmpB)"/>
    <property type="match status" value="1"/>
</dbReference>
<evidence type="ECO:0000313" key="13">
    <source>
        <dbReference type="EMBL" id="CRI52689.1"/>
    </source>
</evidence>
<reference evidence="5" key="1">
    <citation type="submission" date="2015-05" db="EMBL/GenBank/DDBJ databases">
        <authorList>
            <person name="Rattei Thomas"/>
        </authorList>
    </citation>
    <scope>NUCLEOTIDE SEQUENCE</scope>
    <source>
        <strain evidence="4">CV15</strain>
        <strain evidence="5">CWL029c</strain>
        <strain evidence="7">DC9</strain>
        <strain evidence="6">GiD</strain>
        <strain evidence="8">H12</strain>
        <strain evidence="9">MUL2216</strain>
        <strain evidence="10">Panola</strain>
        <strain evidence="12">PB1</strain>
        <strain evidence="11">U1271</strain>
        <strain evidence="13">Wien2</strain>
        <strain evidence="14">YK41</strain>
    </source>
</reference>
<dbReference type="EMBL" id="LN847226">
    <property type="protein sequence ID" value="CRI45812.1"/>
    <property type="molecule type" value="Genomic_DNA"/>
</dbReference>
<dbReference type="Gene3D" id="2.40.280.10">
    <property type="match status" value="1"/>
</dbReference>
<protein>
    <recommendedName>
        <fullName evidence="3">SsrA-binding protein</fullName>
    </recommendedName>
    <alternativeName>
        <fullName evidence="3">Small protein B</fullName>
    </alternativeName>
</protein>
<accession>A0A0F7WKM0</accession>
<evidence type="ECO:0000313" key="12">
    <source>
        <dbReference type="EMBL" id="CRI50366.1"/>
    </source>
</evidence>
<evidence type="ECO:0000313" key="6">
    <source>
        <dbReference type="EMBL" id="CRI41348.1"/>
    </source>
</evidence>
<dbReference type="GO" id="GO:0005829">
    <property type="term" value="C:cytosol"/>
    <property type="evidence" value="ECO:0007669"/>
    <property type="project" value="TreeGrafter"/>
</dbReference>
<dbReference type="PANTHER" id="PTHR30308:SF2">
    <property type="entry name" value="SSRA-BINDING PROTEIN"/>
    <property type="match status" value="1"/>
</dbReference>
<keyword evidence="2 3" id="KW-0694">RNA-binding</keyword>
<evidence type="ECO:0000256" key="2">
    <source>
        <dbReference type="ARBA" id="ARBA00022884"/>
    </source>
</evidence>
<dbReference type="EMBL" id="LN847044">
    <property type="protein sequence ID" value="CRI42449.1"/>
    <property type="molecule type" value="Genomic_DNA"/>
</dbReference>
<evidence type="ECO:0000313" key="8">
    <source>
        <dbReference type="EMBL" id="CRI43572.1"/>
    </source>
</evidence>
<evidence type="ECO:0000256" key="1">
    <source>
        <dbReference type="ARBA" id="ARBA00022490"/>
    </source>
</evidence>
<dbReference type="GO" id="GO:0003723">
    <property type="term" value="F:RNA binding"/>
    <property type="evidence" value="ECO:0007669"/>
    <property type="project" value="UniProtKB-UniRule"/>
</dbReference>
<dbReference type="CDD" id="cd09294">
    <property type="entry name" value="SmpB"/>
    <property type="match status" value="1"/>
</dbReference>
<dbReference type="PATRIC" id="fig|83558.13.peg.359"/>
<comment type="similarity">
    <text evidence="3">Belongs to the SmpB family.</text>
</comment>
<dbReference type="InterPro" id="IPR000037">
    <property type="entry name" value="SsrA-bd_prot"/>
</dbReference>
<dbReference type="EMBL" id="LN847252">
    <property type="protein sequence ID" value="CRI52689.1"/>
    <property type="molecule type" value="Genomic_DNA"/>
</dbReference>
<dbReference type="EMBL" id="LN846998">
    <property type="protein sequence ID" value="CRI37950.1"/>
    <property type="molecule type" value="Genomic_DNA"/>
</dbReference>
<dbReference type="EMBL" id="LN847232">
    <property type="protein sequence ID" value="CRI46941.1"/>
    <property type="molecule type" value="Genomic_DNA"/>
</dbReference>
<evidence type="ECO:0000313" key="4">
    <source>
        <dbReference type="EMBL" id="CRI37950.1"/>
    </source>
</evidence>